<accession>A0A5C6M373</accession>
<evidence type="ECO:0000313" key="2">
    <source>
        <dbReference type="Proteomes" id="UP000318815"/>
    </source>
</evidence>
<name>A0A5C6M373_9BACT</name>
<comment type="caution">
    <text evidence="1">The sequence shown here is derived from an EMBL/GenBank/DDBJ whole genome shotgun (WGS) entry which is preliminary data.</text>
</comment>
<dbReference type="Proteomes" id="UP000318815">
    <property type="component" value="Unassembled WGS sequence"/>
</dbReference>
<sequence>MGRKQKAIVYKLITVFILHSFFASGQKRIPESVSLNIDEFRNIDSLRIWNLYPMDSDHIYVIRIFVDNSMYSVQDKRMFRKMIHMANSQRPKGLHLLFVKRALYPSYRAKNEKKDGINQLEIKKYDIEYFFDSYPPWTSKEKER</sequence>
<dbReference type="AlphaFoldDB" id="A0A5C6M373"/>
<organism evidence="1 2">
    <name type="scientific">Chitinophaga pinensis</name>
    <dbReference type="NCBI Taxonomy" id="79329"/>
    <lineage>
        <taxon>Bacteria</taxon>
        <taxon>Pseudomonadati</taxon>
        <taxon>Bacteroidota</taxon>
        <taxon>Chitinophagia</taxon>
        <taxon>Chitinophagales</taxon>
        <taxon>Chitinophagaceae</taxon>
        <taxon>Chitinophaga</taxon>
    </lineage>
</organism>
<keyword evidence="2" id="KW-1185">Reference proteome</keyword>
<reference evidence="1 2" key="1">
    <citation type="submission" date="2019-08" db="EMBL/GenBank/DDBJ databases">
        <title>Whole genome sequencing of chitin degrading bacteria Chitinophaga pinensis YS16.</title>
        <authorList>
            <person name="Singh R.P."/>
            <person name="Manchanda G."/>
            <person name="Maurya I.K."/>
            <person name="Joshi N.K."/>
            <person name="Srivastava A.K."/>
        </authorList>
    </citation>
    <scope>NUCLEOTIDE SEQUENCE [LARGE SCALE GENOMIC DNA]</scope>
    <source>
        <strain evidence="1 2">YS-16</strain>
    </source>
</reference>
<proteinExistence type="predicted"/>
<gene>
    <name evidence="1" type="ORF">FEF09_03415</name>
</gene>
<evidence type="ECO:0000313" key="1">
    <source>
        <dbReference type="EMBL" id="TWW02206.1"/>
    </source>
</evidence>
<protein>
    <submittedName>
        <fullName evidence="1">Uncharacterized protein</fullName>
    </submittedName>
</protein>
<dbReference type="EMBL" id="VOHS01000002">
    <property type="protein sequence ID" value="TWW02206.1"/>
    <property type="molecule type" value="Genomic_DNA"/>
</dbReference>
<dbReference type="RefSeq" id="WP_146303757.1">
    <property type="nucleotide sequence ID" value="NZ_VOHS01000002.1"/>
</dbReference>